<gene>
    <name evidence="3" type="ORF">OU798_02380</name>
</gene>
<feature type="transmembrane region" description="Helical" evidence="1">
    <location>
        <begin position="71"/>
        <end position="97"/>
    </location>
</feature>
<dbReference type="EMBL" id="JAPOHD010000005">
    <property type="protein sequence ID" value="MCY1719169.1"/>
    <property type="molecule type" value="Genomic_DNA"/>
</dbReference>
<keyword evidence="1" id="KW-1133">Transmembrane helix</keyword>
<comment type="caution">
    <text evidence="3">The sequence shown here is derived from an EMBL/GenBank/DDBJ whole genome shotgun (WGS) entry which is preliminary data.</text>
</comment>
<dbReference type="Pfam" id="PF04397">
    <property type="entry name" value="LytTR"/>
    <property type="match status" value="1"/>
</dbReference>
<reference evidence="3" key="1">
    <citation type="submission" date="2022-11" db="EMBL/GenBank/DDBJ databases">
        <title>Marilongibacter aestuarii gen. nov., sp. nov., isolated from tidal flat sediment.</title>
        <authorList>
            <person name="Jiayan W."/>
        </authorList>
    </citation>
    <scope>NUCLEOTIDE SEQUENCE</scope>
    <source>
        <strain evidence="3">Z1-6</strain>
    </source>
</reference>
<dbReference type="GO" id="GO:0003677">
    <property type="term" value="F:DNA binding"/>
    <property type="evidence" value="ECO:0007669"/>
    <property type="project" value="UniProtKB-KW"/>
</dbReference>
<dbReference type="InterPro" id="IPR007492">
    <property type="entry name" value="LytTR_DNA-bd_dom"/>
</dbReference>
<dbReference type="PROSITE" id="PS50930">
    <property type="entry name" value="HTH_LYTTR"/>
    <property type="match status" value="1"/>
</dbReference>
<name>A0A9X3F269_9BACT</name>
<keyword evidence="3" id="KW-0238">DNA-binding</keyword>
<proteinExistence type="predicted"/>
<dbReference type="SMART" id="SM00850">
    <property type="entry name" value="LytTR"/>
    <property type="match status" value="1"/>
</dbReference>
<evidence type="ECO:0000259" key="2">
    <source>
        <dbReference type="PROSITE" id="PS50930"/>
    </source>
</evidence>
<evidence type="ECO:0000313" key="3">
    <source>
        <dbReference type="EMBL" id="MCY1719169.1"/>
    </source>
</evidence>
<dbReference type="Proteomes" id="UP001145087">
    <property type="component" value="Unassembled WGS sequence"/>
</dbReference>
<feature type="transmembrane region" description="Helical" evidence="1">
    <location>
        <begin position="12"/>
        <end position="30"/>
    </location>
</feature>
<keyword evidence="1" id="KW-0812">Transmembrane</keyword>
<accession>A0A9X3F269</accession>
<feature type="domain" description="HTH LytTR-type" evidence="2">
    <location>
        <begin position="158"/>
        <end position="225"/>
    </location>
</feature>
<keyword evidence="1" id="KW-0472">Membrane</keyword>
<protein>
    <submittedName>
        <fullName evidence="3">LytTR family transcriptional regulator DNA-binding domain-containing protein</fullName>
    </submittedName>
</protein>
<dbReference type="PANTHER" id="PTHR37299:SF1">
    <property type="entry name" value="STAGE 0 SPORULATION PROTEIN A HOMOLOG"/>
    <property type="match status" value="1"/>
</dbReference>
<dbReference type="InterPro" id="IPR046947">
    <property type="entry name" value="LytR-like"/>
</dbReference>
<feature type="transmembrane region" description="Helical" evidence="1">
    <location>
        <begin position="36"/>
        <end position="59"/>
    </location>
</feature>
<feature type="transmembrane region" description="Helical" evidence="1">
    <location>
        <begin position="109"/>
        <end position="133"/>
    </location>
</feature>
<dbReference type="RefSeq" id="WP_343331505.1">
    <property type="nucleotide sequence ID" value="NZ_JAPOHD010000005.1"/>
</dbReference>
<sequence length="261" mass="31105">MRSKISNPFYHILFWLVVTTILILVFGRSWNNNLHAFYFISLLLPVVMATSYFFNYYLVPYFLLKKRYFLFGLYFFYMLVLSLYLQMIVVFFSYIYFANFNLEEIPVNIIDQIILLDFVMYAVVFAGSFFVMIQQLAERQKELEQYKIEQEKRKHQVLELVSNRQQVHIPYESIIYIESLADYIKVHTSKKEEITSKEKISSLEERLPDSFVRIHRSFIVNTSTITRFSSTEIEVDGISLNIGRSYKSRVLSRLQVPEKSN</sequence>
<dbReference type="Gene3D" id="2.40.50.1020">
    <property type="entry name" value="LytTr DNA-binding domain"/>
    <property type="match status" value="1"/>
</dbReference>
<dbReference type="AlphaFoldDB" id="A0A9X3F269"/>
<evidence type="ECO:0000256" key="1">
    <source>
        <dbReference type="SAM" id="Phobius"/>
    </source>
</evidence>
<dbReference type="GO" id="GO:0000156">
    <property type="term" value="F:phosphorelay response regulator activity"/>
    <property type="evidence" value="ECO:0007669"/>
    <property type="project" value="InterPro"/>
</dbReference>
<dbReference type="PANTHER" id="PTHR37299">
    <property type="entry name" value="TRANSCRIPTIONAL REGULATOR-RELATED"/>
    <property type="match status" value="1"/>
</dbReference>
<evidence type="ECO:0000313" key="4">
    <source>
        <dbReference type="Proteomes" id="UP001145087"/>
    </source>
</evidence>
<keyword evidence="4" id="KW-1185">Reference proteome</keyword>
<organism evidence="3 4">
    <name type="scientific">Draconibacterium aestuarii</name>
    <dbReference type="NCBI Taxonomy" id="2998507"/>
    <lineage>
        <taxon>Bacteria</taxon>
        <taxon>Pseudomonadati</taxon>
        <taxon>Bacteroidota</taxon>
        <taxon>Bacteroidia</taxon>
        <taxon>Marinilabiliales</taxon>
        <taxon>Prolixibacteraceae</taxon>
        <taxon>Draconibacterium</taxon>
    </lineage>
</organism>